<evidence type="ECO:0000259" key="2">
    <source>
        <dbReference type="Pfam" id="PF03168"/>
    </source>
</evidence>
<dbReference type="InterPro" id="IPR004864">
    <property type="entry name" value="LEA_2"/>
</dbReference>
<sequence length="199" mass="21359">MNRFFLGCLLVVGLSACSVNKQAQQIKALEKCDYKLLNATNITVGGADVQKLIKGNNIDLSSLPSLALGYLRKDIPLKAKLNLQISNPSSTLAAINNFDYIILINKQEIANGTVDQKVSIDAGQTTNVPVQLNANIYKFLSDGTALSDITDFVKAANSGSEKKGIVTLKIRPSIMVGGGLVKYPGYITIDKEVSSKILL</sequence>
<feature type="signal peptide" evidence="1">
    <location>
        <begin position="1"/>
        <end position="23"/>
    </location>
</feature>
<dbReference type="OrthoDB" id="704817at2"/>
<dbReference type="Pfam" id="PF03168">
    <property type="entry name" value="LEA_2"/>
    <property type="match status" value="1"/>
</dbReference>
<dbReference type="AlphaFoldDB" id="A0A4R0N3W1"/>
<organism evidence="3 4">
    <name type="scientific">Pedobacter frigiditerrae</name>
    <dbReference type="NCBI Taxonomy" id="2530452"/>
    <lineage>
        <taxon>Bacteria</taxon>
        <taxon>Pseudomonadati</taxon>
        <taxon>Bacteroidota</taxon>
        <taxon>Sphingobacteriia</taxon>
        <taxon>Sphingobacteriales</taxon>
        <taxon>Sphingobacteriaceae</taxon>
        <taxon>Pedobacter</taxon>
    </lineage>
</organism>
<evidence type="ECO:0000256" key="1">
    <source>
        <dbReference type="SAM" id="SignalP"/>
    </source>
</evidence>
<gene>
    <name evidence="3" type="ORF">EZ428_01540</name>
</gene>
<evidence type="ECO:0000313" key="3">
    <source>
        <dbReference type="EMBL" id="TCC94571.1"/>
    </source>
</evidence>
<protein>
    <recommendedName>
        <fullName evidence="2">Late embryogenesis abundant protein LEA-2 subgroup domain-containing protein</fullName>
    </recommendedName>
</protein>
<dbReference type="Proteomes" id="UP000292884">
    <property type="component" value="Unassembled WGS sequence"/>
</dbReference>
<evidence type="ECO:0000313" key="4">
    <source>
        <dbReference type="Proteomes" id="UP000292884"/>
    </source>
</evidence>
<keyword evidence="1" id="KW-0732">Signal</keyword>
<name>A0A4R0N3W1_9SPHI</name>
<accession>A0A4R0N3W1</accession>
<reference evidence="3 4" key="1">
    <citation type="submission" date="2019-02" db="EMBL/GenBank/DDBJ databases">
        <title>Pedobacter sp. RP-1-13 sp. nov., isolated from Arctic soil.</title>
        <authorList>
            <person name="Dahal R.H."/>
        </authorList>
    </citation>
    <scope>NUCLEOTIDE SEQUENCE [LARGE SCALE GENOMIC DNA]</scope>
    <source>
        <strain evidence="3 4">RP-1-13</strain>
    </source>
</reference>
<feature type="domain" description="Late embryogenesis abundant protein LEA-2 subgroup" evidence="2">
    <location>
        <begin position="83"/>
        <end position="146"/>
    </location>
</feature>
<dbReference type="PROSITE" id="PS51257">
    <property type="entry name" value="PROKAR_LIPOPROTEIN"/>
    <property type="match status" value="1"/>
</dbReference>
<dbReference type="SUPFAM" id="SSF117070">
    <property type="entry name" value="LEA14-like"/>
    <property type="match status" value="1"/>
</dbReference>
<dbReference type="Gene3D" id="2.60.40.1820">
    <property type="match status" value="1"/>
</dbReference>
<comment type="caution">
    <text evidence="3">The sequence shown here is derived from an EMBL/GenBank/DDBJ whole genome shotgun (WGS) entry which is preliminary data.</text>
</comment>
<dbReference type="EMBL" id="SJSK01000001">
    <property type="protein sequence ID" value="TCC94571.1"/>
    <property type="molecule type" value="Genomic_DNA"/>
</dbReference>
<feature type="chain" id="PRO_5020546086" description="Late embryogenesis abundant protein LEA-2 subgroup domain-containing protein" evidence="1">
    <location>
        <begin position="24"/>
        <end position="199"/>
    </location>
</feature>
<keyword evidence="4" id="KW-1185">Reference proteome</keyword>
<proteinExistence type="predicted"/>